<organism evidence="2 3">
    <name type="scientific">Dunaliella salina</name>
    <name type="common">Green alga</name>
    <name type="synonym">Protococcus salinus</name>
    <dbReference type="NCBI Taxonomy" id="3046"/>
    <lineage>
        <taxon>Eukaryota</taxon>
        <taxon>Viridiplantae</taxon>
        <taxon>Chlorophyta</taxon>
        <taxon>core chlorophytes</taxon>
        <taxon>Chlorophyceae</taxon>
        <taxon>CS clade</taxon>
        <taxon>Chlamydomonadales</taxon>
        <taxon>Dunaliellaceae</taxon>
        <taxon>Dunaliella</taxon>
    </lineage>
</organism>
<reference evidence="2" key="1">
    <citation type="submission" date="2017-08" db="EMBL/GenBank/DDBJ databases">
        <authorList>
            <person name="Polle J.E."/>
            <person name="Barry K."/>
            <person name="Cushman J."/>
            <person name="Schmutz J."/>
            <person name="Tran D."/>
            <person name="Hathwaick L.T."/>
            <person name="Yim W.C."/>
            <person name="Jenkins J."/>
            <person name="Mckie-Krisberg Z.M."/>
            <person name="Prochnik S."/>
            <person name="Lindquist E."/>
            <person name="Dockter R.B."/>
            <person name="Adam C."/>
            <person name="Molina H."/>
            <person name="Bunkerborg J."/>
            <person name="Jin E."/>
            <person name="Buchheim M."/>
            <person name="Magnuson J."/>
        </authorList>
    </citation>
    <scope>NUCLEOTIDE SEQUENCE</scope>
    <source>
        <strain evidence="2">CCAP 19/18</strain>
    </source>
</reference>
<evidence type="ECO:0000256" key="1">
    <source>
        <dbReference type="SAM" id="MobiDB-lite"/>
    </source>
</evidence>
<feature type="region of interest" description="Disordered" evidence="1">
    <location>
        <begin position="72"/>
        <end position="128"/>
    </location>
</feature>
<keyword evidence="3" id="KW-1185">Reference proteome</keyword>
<evidence type="ECO:0000313" key="3">
    <source>
        <dbReference type="Proteomes" id="UP000815325"/>
    </source>
</evidence>
<accession>A0ABQ7GRX7</accession>
<protein>
    <recommendedName>
        <fullName evidence="4">Encoded protein</fullName>
    </recommendedName>
</protein>
<feature type="compositionally biased region" description="Low complexity" evidence="1">
    <location>
        <begin position="98"/>
        <end position="114"/>
    </location>
</feature>
<proteinExistence type="predicted"/>
<feature type="region of interest" description="Disordered" evidence="1">
    <location>
        <begin position="27"/>
        <end position="51"/>
    </location>
</feature>
<comment type="caution">
    <text evidence="2">The sequence shown here is derived from an EMBL/GenBank/DDBJ whole genome shotgun (WGS) entry which is preliminary data.</text>
</comment>
<evidence type="ECO:0008006" key="4">
    <source>
        <dbReference type="Google" id="ProtNLM"/>
    </source>
</evidence>
<sequence length="236" mass="23953">MHALPHAHAYTAHSHVSVTGDIILPSPQGCGQVTPPNLPAQGGKRRSRLGSGWHVTPRELLSTAAGFSLAAAEEVQTGSGSEQPPPTASTATTKRQVCTSSGASSSAGCTNNSSMHGGYGSGEEEENEGEASAWVTLCMPCTPRCDATLAPNPFAYDAPVPSPSSCSQRASKVSIRSGKGGQPVAQAILVQPKLCSSPAAARTPPPTPAPRRLGAAFDAALLGCPCVHAPRPALAC</sequence>
<dbReference type="Proteomes" id="UP000815325">
    <property type="component" value="Unassembled WGS sequence"/>
</dbReference>
<evidence type="ECO:0000313" key="2">
    <source>
        <dbReference type="EMBL" id="KAF5837334.1"/>
    </source>
</evidence>
<name>A0ABQ7GRX7_DUNSA</name>
<feature type="compositionally biased region" description="Polar residues" evidence="1">
    <location>
        <begin position="76"/>
        <end position="97"/>
    </location>
</feature>
<dbReference type="EMBL" id="MU069620">
    <property type="protein sequence ID" value="KAF5837334.1"/>
    <property type="molecule type" value="Genomic_DNA"/>
</dbReference>
<gene>
    <name evidence="2" type="ORF">DUNSADRAFT_4542</name>
</gene>